<accession>A0ACB8ZKA1</accession>
<sequence>MEEGRWCVNGCTKWVGWCVAVVNGGFINGGWEMVIHYITKVRLVVGSFVNCAIIDANAYNFHEVAF</sequence>
<gene>
    <name evidence="1" type="ORF">L2E82_41893</name>
</gene>
<proteinExistence type="predicted"/>
<evidence type="ECO:0000313" key="2">
    <source>
        <dbReference type="Proteomes" id="UP001055811"/>
    </source>
</evidence>
<organism evidence="1 2">
    <name type="scientific">Cichorium intybus</name>
    <name type="common">Chicory</name>
    <dbReference type="NCBI Taxonomy" id="13427"/>
    <lineage>
        <taxon>Eukaryota</taxon>
        <taxon>Viridiplantae</taxon>
        <taxon>Streptophyta</taxon>
        <taxon>Embryophyta</taxon>
        <taxon>Tracheophyta</taxon>
        <taxon>Spermatophyta</taxon>
        <taxon>Magnoliopsida</taxon>
        <taxon>eudicotyledons</taxon>
        <taxon>Gunneridae</taxon>
        <taxon>Pentapetalae</taxon>
        <taxon>asterids</taxon>
        <taxon>campanulids</taxon>
        <taxon>Asterales</taxon>
        <taxon>Asteraceae</taxon>
        <taxon>Cichorioideae</taxon>
        <taxon>Cichorieae</taxon>
        <taxon>Cichoriinae</taxon>
        <taxon>Cichorium</taxon>
    </lineage>
</organism>
<keyword evidence="2" id="KW-1185">Reference proteome</keyword>
<name>A0ACB8ZKA1_CICIN</name>
<comment type="caution">
    <text evidence="1">The sequence shown here is derived from an EMBL/GenBank/DDBJ whole genome shotgun (WGS) entry which is preliminary data.</text>
</comment>
<evidence type="ECO:0000313" key="1">
    <source>
        <dbReference type="EMBL" id="KAI3698384.1"/>
    </source>
</evidence>
<dbReference type="EMBL" id="CM042016">
    <property type="protein sequence ID" value="KAI3698384.1"/>
    <property type="molecule type" value="Genomic_DNA"/>
</dbReference>
<reference evidence="2" key="1">
    <citation type="journal article" date="2022" name="Mol. Ecol. Resour.">
        <title>The genomes of chicory, endive, great burdock and yacon provide insights into Asteraceae palaeo-polyploidization history and plant inulin production.</title>
        <authorList>
            <person name="Fan W."/>
            <person name="Wang S."/>
            <person name="Wang H."/>
            <person name="Wang A."/>
            <person name="Jiang F."/>
            <person name="Liu H."/>
            <person name="Zhao H."/>
            <person name="Xu D."/>
            <person name="Zhang Y."/>
        </authorList>
    </citation>
    <scope>NUCLEOTIDE SEQUENCE [LARGE SCALE GENOMIC DNA]</scope>
    <source>
        <strain evidence="2">cv. Punajuju</strain>
    </source>
</reference>
<reference evidence="1 2" key="2">
    <citation type="journal article" date="2022" name="Mol. Ecol. Resour.">
        <title>The genomes of chicory, endive, great burdock and yacon provide insights into Asteraceae paleo-polyploidization history and plant inulin production.</title>
        <authorList>
            <person name="Fan W."/>
            <person name="Wang S."/>
            <person name="Wang H."/>
            <person name="Wang A."/>
            <person name="Jiang F."/>
            <person name="Liu H."/>
            <person name="Zhao H."/>
            <person name="Xu D."/>
            <person name="Zhang Y."/>
        </authorList>
    </citation>
    <scope>NUCLEOTIDE SEQUENCE [LARGE SCALE GENOMIC DNA]</scope>
    <source>
        <strain evidence="2">cv. Punajuju</strain>
        <tissue evidence="1">Leaves</tissue>
    </source>
</reference>
<protein>
    <submittedName>
        <fullName evidence="1">Uncharacterized protein</fullName>
    </submittedName>
</protein>
<dbReference type="Proteomes" id="UP001055811">
    <property type="component" value="Linkage Group LG08"/>
</dbReference>